<evidence type="ECO:0000313" key="5">
    <source>
        <dbReference type="Proteomes" id="UP000290189"/>
    </source>
</evidence>
<proteinExistence type="predicted"/>
<dbReference type="Proteomes" id="UP000290189">
    <property type="component" value="Unassembled WGS sequence"/>
</dbReference>
<dbReference type="EMBL" id="OVEO01000017">
    <property type="protein sequence ID" value="SPR01405.1"/>
    <property type="molecule type" value="Genomic_DNA"/>
</dbReference>
<gene>
    <name evidence="4" type="ORF">PLBR_LOCUS8620</name>
</gene>
<evidence type="ECO:0000256" key="2">
    <source>
        <dbReference type="SAM" id="MobiDB-lite"/>
    </source>
</evidence>
<organism evidence="4 5">
    <name type="scientific">Plasmodiophora brassicae</name>
    <name type="common">Clubroot disease agent</name>
    <dbReference type="NCBI Taxonomy" id="37360"/>
    <lineage>
        <taxon>Eukaryota</taxon>
        <taxon>Sar</taxon>
        <taxon>Rhizaria</taxon>
        <taxon>Endomyxa</taxon>
        <taxon>Phytomyxea</taxon>
        <taxon>Plasmodiophorida</taxon>
        <taxon>Plasmodiophoridae</taxon>
        <taxon>Plasmodiophora</taxon>
    </lineage>
</organism>
<dbReference type="InterPro" id="IPR049258">
    <property type="entry name" value="ODAD1_CC"/>
</dbReference>
<evidence type="ECO:0000313" key="4">
    <source>
        <dbReference type="EMBL" id="SPR01405.1"/>
    </source>
</evidence>
<protein>
    <recommendedName>
        <fullName evidence="3">ODAD1 central coiled coil region domain-containing protein</fullName>
    </recommendedName>
</protein>
<accession>A0A3P3YMG4</accession>
<evidence type="ECO:0000259" key="3">
    <source>
        <dbReference type="Pfam" id="PF21773"/>
    </source>
</evidence>
<keyword evidence="4" id="KW-0496">Mitochondrion</keyword>
<feature type="region of interest" description="Disordered" evidence="2">
    <location>
        <begin position="503"/>
        <end position="543"/>
    </location>
</feature>
<dbReference type="PANTHER" id="PTHR21694:SF18">
    <property type="entry name" value="COILED-COIL DOMAIN-CONTAINING PROTEIN 63"/>
    <property type="match status" value="1"/>
</dbReference>
<name>A0A3P3YMG4_PLABS</name>
<dbReference type="Pfam" id="PF21773">
    <property type="entry name" value="ODAD1_CC"/>
    <property type="match status" value="1"/>
</dbReference>
<sequence length="543" mass="62071">MTNKQVVTAAAADDASLSDVRHMFRSLSSLARDRFSSFDQRNQCQQIRLLAEDNERLRHDMEFNVRVARDFKPSPSNKRLKTIIDQADAVSVALEQIKLAICEADLRIEEMQKLIQNTKQLSLVDELKRFAVIEGVLAKRQMHALTCINQTDTKVREMKLHSASAAKEVAFLQSVVEQLSQEQKAQRATITDTIKRSMAMFDGRSRSQAELHVARQVMMEHFEEFEQEWLDLCHVMDQERFQVAALKKYQQAFEERQARRLIVDSRASRIPKDAHRAGAIGNVLILRSEAHLRRKFARARWTRAALRCNIRDTEHRLRAMDARLRTICSAVGTDNIDTVIERMLEAEDTNYASFELMNELRQQRDALEDTVKLDDVEGGGGGGEHERIVEAPRAIRTVRPISDLVSAYEAMHTRVQHLDAEYNDLQYELDQLRDPVEGVLAGLPANRFRVPDDCDVISQLRCLEQCTYAMLDELYDTNQEEPEPVDLDAIGFVDDVQIDLPTTADEPLESVVRSDVGSDDDDARPATRYVRNVRSAPPIRQTR</sequence>
<evidence type="ECO:0000256" key="1">
    <source>
        <dbReference type="ARBA" id="ARBA00023054"/>
    </source>
</evidence>
<dbReference type="AlphaFoldDB" id="A0A3P3YMG4"/>
<geneLocation type="mitochondrion" evidence="4"/>
<reference evidence="4 5" key="1">
    <citation type="submission" date="2018-03" db="EMBL/GenBank/DDBJ databases">
        <authorList>
            <person name="Fogelqvist J."/>
        </authorList>
    </citation>
    <scope>NUCLEOTIDE SEQUENCE [LARGE SCALE GENOMIC DNA]</scope>
</reference>
<keyword evidence="1" id="KW-0175">Coiled coil</keyword>
<dbReference type="InterPro" id="IPR051876">
    <property type="entry name" value="ODA-DC/CCD"/>
</dbReference>
<dbReference type="PANTHER" id="PTHR21694">
    <property type="entry name" value="COILED-COIL DOMAIN-CONTAINING PROTEIN 63"/>
    <property type="match status" value="1"/>
</dbReference>
<feature type="domain" description="ODAD1 central coiled coil region" evidence="3">
    <location>
        <begin position="311"/>
        <end position="439"/>
    </location>
</feature>